<evidence type="ECO:0000313" key="1">
    <source>
        <dbReference type="EMBL" id="KKL57621.1"/>
    </source>
</evidence>
<name>A0A0F9DV23_9ZZZZ</name>
<protein>
    <submittedName>
        <fullName evidence="1">Uncharacterized protein</fullName>
    </submittedName>
</protein>
<comment type="caution">
    <text evidence="1">The sequence shown here is derived from an EMBL/GenBank/DDBJ whole genome shotgun (WGS) entry which is preliminary data.</text>
</comment>
<gene>
    <name evidence="1" type="ORF">LCGC14_2233630</name>
</gene>
<feature type="non-terminal residue" evidence="1">
    <location>
        <position position="1"/>
    </location>
</feature>
<accession>A0A0F9DV23</accession>
<dbReference type="EMBL" id="LAZR01030105">
    <property type="protein sequence ID" value="KKL57621.1"/>
    <property type="molecule type" value="Genomic_DNA"/>
</dbReference>
<sequence>YLVTHIEHLYDNLAETDSWEVSIFYDYFLDKWEELDLNRETEKVDMADTLIPEGSIE</sequence>
<reference evidence="1" key="1">
    <citation type="journal article" date="2015" name="Nature">
        <title>Complex archaea that bridge the gap between prokaryotes and eukaryotes.</title>
        <authorList>
            <person name="Spang A."/>
            <person name="Saw J.H."/>
            <person name="Jorgensen S.L."/>
            <person name="Zaremba-Niedzwiedzka K."/>
            <person name="Martijn J."/>
            <person name="Lind A.E."/>
            <person name="van Eijk R."/>
            <person name="Schleper C."/>
            <person name="Guy L."/>
            <person name="Ettema T.J."/>
        </authorList>
    </citation>
    <scope>NUCLEOTIDE SEQUENCE</scope>
</reference>
<dbReference type="AlphaFoldDB" id="A0A0F9DV23"/>
<proteinExistence type="predicted"/>
<organism evidence="1">
    <name type="scientific">marine sediment metagenome</name>
    <dbReference type="NCBI Taxonomy" id="412755"/>
    <lineage>
        <taxon>unclassified sequences</taxon>
        <taxon>metagenomes</taxon>
        <taxon>ecological metagenomes</taxon>
    </lineage>
</organism>